<accession>A0A401GXW6</accession>
<evidence type="ECO:0000313" key="4">
    <source>
        <dbReference type="EMBL" id="GBE87041.1"/>
    </source>
</evidence>
<feature type="DNA-binding region" description="HMG box" evidence="1">
    <location>
        <begin position="68"/>
        <end position="141"/>
    </location>
</feature>
<evidence type="ECO:0000313" key="5">
    <source>
        <dbReference type="Proteomes" id="UP000287166"/>
    </source>
</evidence>
<dbReference type="AlphaFoldDB" id="A0A401GXW6"/>
<dbReference type="InParanoid" id="A0A401GXW6"/>
<keyword evidence="1" id="KW-0238">DNA-binding</keyword>
<feature type="domain" description="HMG box" evidence="3">
    <location>
        <begin position="68"/>
        <end position="141"/>
    </location>
</feature>
<name>A0A401GXW6_9APHY</name>
<dbReference type="InterPro" id="IPR009071">
    <property type="entry name" value="HMG_box_dom"/>
</dbReference>
<dbReference type="Proteomes" id="UP000287166">
    <property type="component" value="Unassembled WGS sequence"/>
</dbReference>
<evidence type="ECO:0000256" key="1">
    <source>
        <dbReference type="PROSITE-ProRule" id="PRU00267"/>
    </source>
</evidence>
<dbReference type="GO" id="GO:0003677">
    <property type="term" value="F:DNA binding"/>
    <property type="evidence" value="ECO:0007669"/>
    <property type="project" value="UniProtKB-UniRule"/>
</dbReference>
<evidence type="ECO:0000256" key="2">
    <source>
        <dbReference type="SAM" id="MobiDB-lite"/>
    </source>
</evidence>
<keyword evidence="1" id="KW-0539">Nucleus</keyword>
<dbReference type="GO" id="GO:0005634">
    <property type="term" value="C:nucleus"/>
    <property type="evidence" value="ECO:0007669"/>
    <property type="project" value="UniProtKB-UniRule"/>
</dbReference>
<keyword evidence="5" id="KW-1185">Reference proteome</keyword>
<dbReference type="OrthoDB" id="6247875at2759"/>
<dbReference type="SUPFAM" id="SSF47095">
    <property type="entry name" value="HMG-box"/>
    <property type="match status" value="1"/>
</dbReference>
<organism evidence="4 5">
    <name type="scientific">Sparassis crispa</name>
    <dbReference type="NCBI Taxonomy" id="139825"/>
    <lineage>
        <taxon>Eukaryota</taxon>
        <taxon>Fungi</taxon>
        <taxon>Dikarya</taxon>
        <taxon>Basidiomycota</taxon>
        <taxon>Agaricomycotina</taxon>
        <taxon>Agaricomycetes</taxon>
        <taxon>Polyporales</taxon>
        <taxon>Sparassidaceae</taxon>
        <taxon>Sparassis</taxon>
    </lineage>
</organism>
<feature type="compositionally biased region" description="Basic residues" evidence="2">
    <location>
        <begin position="148"/>
        <end position="165"/>
    </location>
</feature>
<dbReference type="InterPro" id="IPR036910">
    <property type="entry name" value="HMG_box_dom_sf"/>
</dbReference>
<evidence type="ECO:0000259" key="3">
    <source>
        <dbReference type="PROSITE" id="PS50118"/>
    </source>
</evidence>
<dbReference type="Gene3D" id="1.10.30.10">
    <property type="entry name" value="High mobility group box domain"/>
    <property type="match status" value="1"/>
</dbReference>
<feature type="region of interest" description="Disordered" evidence="2">
    <location>
        <begin position="132"/>
        <end position="165"/>
    </location>
</feature>
<dbReference type="PROSITE" id="PS50118">
    <property type="entry name" value="HMG_BOX_2"/>
    <property type="match status" value="1"/>
</dbReference>
<gene>
    <name evidence="4" type="ORF">SCP_1002880</name>
</gene>
<sequence length="184" mass="20714">MSSGPYSDELIREPHTLSYEWSASTGGVEHHIEASAVLNEHFQGGKPVIPAQRQESQGLIQPEGRIPPPCSCSSRLVFAVGSDHWQAIKEDPTTPRTHTDISRIAAARWRALPEDSEERKYYKHRAALESEAHRQKYPGYKCQPGSRKDKRAKRNTSRKTNHRRFERILRAAAGNLLGSTFGNS</sequence>
<protein>
    <recommendedName>
        <fullName evidence="3">HMG box domain-containing protein</fullName>
    </recommendedName>
</protein>
<comment type="caution">
    <text evidence="4">The sequence shown here is derived from an EMBL/GenBank/DDBJ whole genome shotgun (WGS) entry which is preliminary data.</text>
</comment>
<proteinExistence type="predicted"/>
<dbReference type="SMART" id="SM00398">
    <property type="entry name" value="HMG"/>
    <property type="match status" value="1"/>
</dbReference>
<dbReference type="GeneID" id="38783958"/>
<reference evidence="4 5" key="1">
    <citation type="journal article" date="2018" name="Sci. Rep.">
        <title>Genome sequence of the cauliflower mushroom Sparassis crispa (Hanabiratake) and its association with beneficial usage.</title>
        <authorList>
            <person name="Kiyama R."/>
            <person name="Furutani Y."/>
            <person name="Kawaguchi K."/>
            <person name="Nakanishi T."/>
        </authorList>
    </citation>
    <scope>NUCLEOTIDE SEQUENCE [LARGE SCALE GENOMIC DNA]</scope>
</reference>
<dbReference type="RefSeq" id="XP_027617954.1">
    <property type="nucleotide sequence ID" value="XM_027762153.1"/>
</dbReference>
<dbReference type="EMBL" id="BFAD01000010">
    <property type="protein sequence ID" value="GBE87041.1"/>
    <property type="molecule type" value="Genomic_DNA"/>
</dbReference>